<name>A0AA38GPT8_TAXCH</name>
<reference evidence="1 2" key="1">
    <citation type="journal article" date="2021" name="Nat. Plants">
        <title>The Taxus genome provides insights into paclitaxel biosynthesis.</title>
        <authorList>
            <person name="Xiong X."/>
            <person name="Gou J."/>
            <person name="Liao Q."/>
            <person name="Li Y."/>
            <person name="Zhou Q."/>
            <person name="Bi G."/>
            <person name="Li C."/>
            <person name="Du R."/>
            <person name="Wang X."/>
            <person name="Sun T."/>
            <person name="Guo L."/>
            <person name="Liang H."/>
            <person name="Lu P."/>
            <person name="Wu Y."/>
            <person name="Zhang Z."/>
            <person name="Ro D.K."/>
            <person name="Shang Y."/>
            <person name="Huang S."/>
            <person name="Yan J."/>
        </authorList>
    </citation>
    <scope>NUCLEOTIDE SEQUENCE [LARGE SCALE GENOMIC DNA]</scope>
    <source>
        <strain evidence="1">Ta-2019</strain>
    </source>
</reference>
<sequence>APRPLLVAIDVADPNVECSVAPAVLLGRAIDTTTHLGITAVRDHRRIPRLASRAGV</sequence>
<comment type="caution">
    <text evidence="1">The sequence shown here is derived from an EMBL/GenBank/DDBJ whole genome shotgun (WGS) entry which is preliminary data.</text>
</comment>
<proteinExistence type="predicted"/>
<feature type="non-terminal residue" evidence="1">
    <location>
        <position position="56"/>
    </location>
</feature>
<accession>A0AA38GPT8</accession>
<keyword evidence="2" id="KW-1185">Reference proteome</keyword>
<organism evidence="1 2">
    <name type="scientific">Taxus chinensis</name>
    <name type="common">Chinese yew</name>
    <name type="synonym">Taxus wallichiana var. chinensis</name>
    <dbReference type="NCBI Taxonomy" id="29808"/>
    <lineage>
        <taxon>Eukaryota</taxon>
        <taxon>Viridiplantae</taxon>
        <taxon>Streptophyta</taxon>
        <taxon>Embryophyta</taxon>
        <taxon>Tracheophyta</taxon>
        <taxon>Spermatophyta</taxon>
        <taxon>Pinopsida</taxon>
        <taxon>Pinidae</taxon>
        <taxon>Conifers II</taxon>
        <taxon>Cupressales</taxon>
        <taxon>Taxaceae</taxon>
        <taxon>Taxus</taxon>
    </lineage>
</organism>
<protein>
    <submittedName>
        <fullName evidence="1">Uncharacterized protein</fullName>
    </submittedName>
</protein>
<dbReference type="EMBL" id="JAHRHJ020000002">
    <property type="protein sequence ID" value="KAH9326294.1"/>
    <property type="molecule type" value="Genomic_DNA"/>
</dbReference>
<dbReference type="Proteomes" id="UP000824469">
    <property type="component" value="Unassembled WGS sequence"/>
</dbReference>
<evidence type="ECO:0000313" key="1">
    <source>
        <dbReference type="EMBL" id="KAH9326294.1"/>
    </source>
</evidence>
<evidence type="ECO:0000313" key="2">
    <source>
        <dbReference type="Proteomes" id="UP000824469"/>
    </source>
</evidence>
<dbReference type="AlphaFoldDB" id="A0AA38GPT8"/>
<feature type="non-terminal residue" evidence="1">
    <location>
        <position position="1"/>
    </location>
</feature>
<gene>
    <name evidence="1" type="ORF">KI387_006472</name>
</gene>